<protein>
    <submittedName>
        <fullName evidence="1">Uncharacterized protein</fullName>
    </submittedName>
</protein>
<accession>I3TCQ4</accession>
<dbReference type="STRING" id="1184251.TCELL_0117"/>
<organism evidence="1 2">
    <name type="scientific">Thermogladius calderae (strain DSM 22663 / VKM B-2946 / 1633)</name>
    <dbReference type="NCBI Taxonomy" id="1184251"/>
    <lineage>
        <taxon>Archaea</taxon>
        <taxon>Thermoproteota</taxon>
        <taxon>Thermoprotei</taxon>
        <taxon>Desulfurococcales</taxon>
        <taxon>Desulfurococcaceae</taxon>
        <taxon>Thermogladius</taxon>
    </lineage>
</organism>
<dbReference type="RefSeq" id="WP_014736793.1">
    <property type="nucleotide sequence ID" value="NC_017954.1"/>
</dbReference>
<reference evidence="1 2" key="1">
    <citation type="journal article" date="2012" name="J. Bacteriol.">
        <title>Complete genome sequence of the hyperthermophilic cellulolytic Crenarchaeon 'Thermogladius cellulolyticus' 1633.</title>
        <authorList>
            <person name="Mardanov A.V."/>
            <person name="Kochetkova T.V."/>
            <person name="Beletsky A.V."/>
            <person name="Bonch-Osmolovskaya E.A."/>
            <person name="Ravin N.V."/>
            <person name="Skryabin K.G."/>
        </authorList>
    </citation>
    <scope>NUCLEOTIDE SEQUENCE [LARGE SCALE GENOMIC DNA]</scope>
    <source>
        <strain evidence="2">DSM 22663 / VKM B-2946 / 1633</strain>
    </source>
</reference>
<dbReference type="AlphaFoldDB" id="I3TCQ4"/>
<gene>
    <name evidence="1" type="ordered locus">TCELL_0117</name>
</gene>
<dbReference type="EMBL" id="CP003531">
    <property type="protein sequence ID" value="AFK50542.1"/>
    <property type="molecule type" value="Genomic_DNA"/>
</dbReference>
<evidence type="ECO:0000313" key="2">
    <source>
        <dbReference type="Proteomes" id="UP000005270"/>
    </source>
</evidence>
<dbReference type="GeneID" id="43840644"/>
<evidence type="ECO:0000313" key="1">
    <source>
        <dbReference type="EMBL" id="AFK50542.1"/>
    </source>
</evidence>
<dbReference type="HOGENOM" id="CLU_3194689_0_0_2"/>
<proteinExistence type="predicted"/>
<keyword evidence="2" id="KW-1185">Reference proteome</keyword>
<dbReference type="KEGG" id="thg:TCELL_0117"/>
<sequence length="45" mass="4642">MDGETLVAVSVNGVSPPGYLKHKLKIVMSEGGESYVISVGFSSTA</sequence>
<dbReference type="Proteomes" id="UP000005270">
    <property type="component" value="Chromosome"/>
</dbReference>
<dbReference type="InParanoid" id="I3TCQ4"/>
<name>I3TCQ4_THEC1</name>